<name>A0A9P6Y949_9FUNG</name>
<evidence type="ECO:0000313" key="4">
    <source>
        <dbReference type="EMBL" id="KAG1542374.1"/>
    </source>
</evidence>
<dbReference type="EMBL" id="JAANIU010006339">
    <property type="protein sequence ID" value="KAG1542374.1"/>
    <property type="molecule type" value="Genomic_DNA"/>
</dbReference>
<keyword evidence="1" id="KW-0645">Protease</keyword>
<organism evidence="4 5">
    <name type="scientific">Rhizopus delemar</name>
    <dbReference type="NCBI Taxonomy" id="936053"/>
    <lineage>
        <taxon>Eukaryota</taxon>
        <taxon>Fungi</taxon>
        <taxon>Fungi incertae sedis</taxon>
        <taxon>Mucoromycota</taxon>
        <taxon>Mucoromycotina</taxon>
        <taxon>Mucoromycetes</taxon>
        <taxon>Mucorales</taxon>
        <taxon>Mucorineae</taxon>
        <taxon>Rhizopodaceae</taxon>
        <taxon>Rhizopus</taxon>
    </lineage>
</organism>
<evidence type="ECO:0000256" key="3">
    <source>
        <dbReference type="ARBA" id="ARBA00022801"/>
    </source>
</evidence>
<accession>A0A9P6Y949</accession>
<dbReference type="AlphaFoldDB" id="A0A9P6Y949"/>
<evidence type="ECO:0000256" key="1">
    <source>
        <dbReference type="ARBA" id="ARBA00022670"/>
    </source>
</evidence>
<reference evidence="4 5" key="1">
    <citation type="journal article" date="2020" name="Microb. Genom.">
        <title>Genetic diversity of clinical and environmental Mucorales isolates obtained from an investigation of mucormycosis cases among solid organ transplant recipients.</title>
        <authorList>
            <person name="Nguyen M.H."/>
            <person name="Kaul D."/>
            <person name="Muto C."/>
            <person name="Cheng S.J."/>
            <person name="Richter R.A."/>
            <person name="Bruno V.M."/>
            <person name="Liu G."/>
            <person name="Beyhan S."/>
            <person name="Sundermann A.J."/>
            <person name="Mounaud S."/>
            <person name="Pasculle A.W."/>
            <person name="Nierman W.C."/>
            <person name="Driscoll E."/>
            <person name="Cumbie R."/>
            <person name="Clancy C.J."/>
            <person name="Dupont C.L."/>
        </authorList>
    </citation>
    <scope>NUCLEOTIDE SEQUENCE [LARGE SCALE GENOMIC DNA]</scope>
    <source>
        <strain evidence="4 5">GL24</strain>
    </source>
</reference>
<protein>
    <submittedName>
        <fullName evidence="4">Uncharacterized protein</fullName>
    </submittedName>
</protein>
<evidence type="ECO:0000313" key="5">
    <source>
        <dbReference type="Proteomes" id="UP000740926"/>
    </source>
</evidence>
<dbReference type="GO" id="GO:0006508">
    <property type="term" value="P:proteolysis"/>
    <property type="evidence" value="ECO:0007669"/>
    <property type="project" value="UniProtKB-KW"/>
</dbReference>
<comment type="caution">
    <text evidence="4">The sequence shown here is derived from an EMBL/GenBank/DDBJ whole genome shotgun (WGS) entry which is preliminary data.</text>
</comment>
<dbReference type="GO" id="GO:0070009">
    <property type="term" value="F:serine-type aminopeptidase activity"/>
    <property type="evidence" value="ECO:0007669"/>
    <property type="project" value="InterPro"/>
</dbReference>
<dbReference type="Pfam" id="PF10459">
    <property type="entry name" value="Peptidase_S46"/>
    <property type="match status" value="1"/>
</dbReference>
<keyword evidence="5" id="KW-1185">Reference proteome</keyword>
<dbReference type="PANTHER" id="PTHR38469">
    <property type="entry name" value="PERIPLASMIC PEPTIDASE SUBFAMILY S1B"/>
    <property type="match status" value="1"/>
</dbReference>
<dbReference type="InterPro" id="IPR019500">
    <property type="entry name" value="Pep_S46"/>
</dbReference>
<evidence type="ECO:0000256" key="2">
    <source>
        <dbReference type="ARBA" id="ARBA00022729"/>
    </source>
</evidence>
<keyword evidence="3" id="KW-0378">Hydrolase</keyword>
<dbReference type="PANTHER" id="PTHR38469:SF1">
    <property type="entry name" value="PERIPLASMIC PEPTIDASE SUBFAMILY S1B"/>
    <property type="match status" value="1"/>
</dbReference>
<dbReference type="GO" id="GO:0008239">
    <property type="term" value="F:dipeptidyl-peptidase activity"/>
    <property type="evidence" value="ECO:0007669"/>
    <property type="project" value="InterPro"/>
</dbReference>
<keyword evidence="2" id="KW-0732">Signal</keyword>
<gene>
    <name evidence="4" type="ORF">G6F50_014112</name>
</gene>
<sequence length="242" mass="26567">MNNVAKNYAGQLEGFKRIDAAGQKQAEEAAVLAWLKKQGAAGKPALAAHAQLIKHLDASKATRERDLFVGQFNNTSAVSAAIGLYRLSIERTKPDAEREVGYQQRDLPTLEGGLKQMDRRYVAKMDQQLQTYWLDQYVALPAAQRNNDVLNKWLGGRDANAVKAMVSKLSGTELGSLDARLKWFKADRAAFEASTDPAIQRVVDRAPAVPAGTGRLQEEPGRVRVPGCQPVAAHHLRQRDGL</sequence>
<dbReference type="Proteomes" id="UP000740926">
    <property type="component" value="Unassembled WGS sequence"/>
</dbReference>
<proteinExistence type="predicted"/>